<evidence type="ECO:0000256" key="1">
    <source>
        <dbReference type="ARBA" id="ARBA00004141"/>
    </source>
</evidence>
<feature type="region of interest" description="Disordered" evidence="5">
    <location>
        <begin position="866"/>
        <end position="887"/>
    </location>
</feature>
<feature type="domain" description="ABC-2 type transporter transmembrane" evidence="7">
    <location>
        <begin position="515"/>
        <end position="695"/>
    </location>
</feature>
<dbReference type="PANTHER" id="PTHR43077">
    <property type="entry name" value="TRANSPORT PERMEASE YVFS-RELATED"/>
    <property type="match status" value="1"/>
</dbReference>
<evidence type="ECO:0000259" key="7">
    <source>
        <dbReference type="Pfam" id="PF12698"/>
    </source>
</evidence>
<dbReference type="OrthoDB" id="9811483at2"/>
<gene>
    <name evidence="8" type="ORF">BMON_1700</name>
</gene>
<dbReference type="InterPro" id="IPR051328">
    <property type="entry name" value="T7SS_ABC-Transporter"/>
</dbReference>
<evidence type="ECO:0000313" key="9">
    <source>
        <dbReference type="Proteomes" id="UP000029082"/>
    </source>
</evidence>
<dbReference type="AlphaFoldDB" id="A0A087BST0"/>
<protein>
    <submittedName>
        <fullName evidence="8">Membrane protein</fullName>
    </submittedName>
</protein>
<feature type="transmembrane region" description="Helical" evidence="6">
    <location>
        <begin position="790"/>
        <end position="813"/>
    </location>
</feature>
<dbReference type="eggNOG" id="COG1511">
    <property type="taxonomic scope" value="Bacteria"/>
</dbReference>
<accession>A0A087BST0</accession>
<dbReference type="GO" id="GO:0140359">
    <property type="term" value="F:ABC-type transporter activity"/>
    <property type="evidence" value="ECO:0007669"/>
    <property type="project" value="InterPro"/>
</dbReference>
<dbReference type="EMBL" id="JGZE01000029">
    <property type="protein sequence ID" value="KFI74080.1"/>
    <property type="molecule type" value="Genomic_DNA"/>
</dbReference>
<comment type="caution">
    <text evidence="8">The sequence shown here is derived from an EMBL/GenBank/DDBJ whole genome shotgun (WGS) entry which is preliminary data.</text>
</comment>
<evidence type="ECO:0000256" key="2">
    <source>
        <dbReference type="ARBA" id="ARBA00022692"/>
    </source>
</evidence>
<dbReference type="STRING" id="1437603.GCA_000771525_01695"/>
<keyword evidence="2 6" id="KW-0812">Transmembrane</keyword>
<dbReference type="InterPro" id="IPR013525">
    <property type="entry name" value="ABC2_TM"/>
</dbReference>
<dbReference type="RefSeq" id="WP_051918040.1">
    <property type="nucleotide sequence ID" value="NZ_JDUO01000008.1"/>
</dbReference>
<keyword evidence="9" id="KW-1185">Reference proteome</keyword>
<feature type="transmembrane region" description="Helical" evidence="6">
    <location>
        <begin position="21"/>
        <end position="44"/>
    </location>
</feature>
<feature type="transmembrane region" description="Helical" evidence="6">
    <location>
        <begin position="591"/>
        <end position="613"/>
    </location>
</feature>
<feature type="compositionally biased region" description="Low complexity" evidence="5">
    <location>
        <begin position="866"/>
        <end position="880"/>
    </location>
</feature>
<evidence type="ECO:0000313" key="8">
    <source>
        <dbReference type="EMBL" id="KFI74080.1"/>
    </source>
</evidence>
<keyword evidence="4 6" id="KW-0472">Membrane</keyword>
<evidence type="ECO:0000256" key="5">
    <source>
        <dbReference type="SAM" id="MobiDB-lite"/>
    </source>
</evidence>
<keyword evidence="3 6" id="KW-1133">Transmembrane helix</keyword>
<feature type="transmembrane region" description="Helical" evidence="6">
    <location>
        <begin position="619"/>
        <end position="641"/>
    </location>
</feature>
<comment type="subcellular location">
    <subcellularLocation>
        <location evidence="1">Membrane</location>
        <topology evidence="1">Multi-pass membrane protein</topology>
    </subcellularLocation>
</comment>
<dbReference type="Proteomes" id="UP000029082">
    <property type="component" value="Unassembled WGS sequence"/>
</dbReference>
<dbReference type="NCBIfam" id="TIGR03061">
    <property type="entry name" value="pip_yhgE_Nterm"/>
    <property type="match status" value="1"/>
</dbReference>
<reference evidence="8 9" key="1">
    <citation type="submission" date="2014-03" db="EMBL/GenBank/DDBJ databases">
        <title>Genomics of Bifidobacteria.</title>
        <authorList>
            <person name="Ventura M."/>
            <person name="Milani C."/>
            <person name="Lugli G.A."/>
        </authorList>
    </citation>
    <scope>NUCLEOTIDE SEQUENCE [LARGE SCALE GENOMIC DNA]</scope>
    <source>
        <strain evidence="8 9">DSM 21395</strain>
    </source>
</reference>
<dbReference type="InterPro" id="IPR017500">
    <property type="entry name" value="Phage_infect_YhgE_N"/>
</dbReference>
<dbReference type="Gene3D" id="3.40.1710.10">
    <property type="entry name" value="abc type-2 transporter like domain"/>
    <property type="match status" value="1"/>
</dbReference>
<feature type="transmembrane region" description="Helical" evidence="6">
    <location>
        <begin position="563"/>
        <end position="584"/>
    </location>
</feature>
<dbReference type="Pfam" id="PF12698">
    <property type="entry name" value="ABC2_membrane_3"/>
    <property type="match status" value="1"/>
</dbReference>
<dbReference type="PANTHER" id="PTHR43077:SF10">
    <property type="entry name" value="TRANSPORT PERMEASE PROTEIN"/>
    <property type="match status" value="1"/>
</dbReference>
<dbReference type="GeneID" id="93094706"/>
<dbReference type="GO" id="GO:0016020">
    <property type="term" value="C:membrane"/>
    <property type="evidence" value="ECO:0007669"/>
    <property type="project" value="UniProtKB-SubCell"/>
</dbReference>
<proteinExistence type="predicted"/>
<evidence type="ECO:0000256" key="4">
    <source>
        <dbReference type="ARBA" id="ARBA00023136"/>
    </source>
</evidence>
<evidence type="ECO:0000256" key="3">
    <source>
        <dbReference type="ARBA" id="ARBA00022989"/>
    </source>
</evidence>
<dbReference type="InterPro" id="IPR017501">
    <property type="entry name" value="Phage_infect_YhgE_C"/>
</dbReference>
<dbReference type="NCBIfam" id="TIGR03062">
    <property type="entry name" value="pip_yhgE_Cterm"/>
    <property type="match status" value="1"/>
</dbReference>
<feature type="transmembrane region" description="Helical" evidence="6">
    <location>
        <begin position="766"/>
        <end position="784"/>
    </location>
</feature>
<sequence>MQHAFAIVRRDLLRILRIPASWVIVLGLIFIPPLYAWFNIVGFWDPYGNTRNLRVAVANDDRGATATALGSVNLGDQIVAQLKTNHQLGWHAADRATAMDEVRSGRSYAAIVIPSDFSSRIAGVVNGDTKRPMLDYYVNEKLNGIGAKITGTGASTLNREVNDTFVSTVSHVVSEAVNREAGDIGANADSTTAQTIADLKTVSGDIAQVRSSIAALNDQLSRSPQHTADARETLNQVSTMGTGAARDLTSLSSLIGETQTGLNRFTASSSQTLDNGSALLSQTSARTNLALSGLGAQLTQANGDLRTTLDTARHVNDTNKEILTTLRALNGNDLPGLNAIIDTLDRQNGRIGDTIGDLQRLNTDTGTTITSTGTAADAINSTTQRTLSTSDAARHNGLVTTLPRLNNGLSTLSSSSAALGGTLSGQQASIRQAQVVLDQLDHATTTTVQALQATDKGLGQLQTRIDALTVDLGSLSSANALKALFGTNRKLDVPAITAFMLAPTVLDTTVLYPVRSYGSGMAPLFTNLSLWVGAFMLVVMMKLEVDRDDLPETTMSQRYWGRWVLLAMMAAAQGLVTTVGELIIGVQTANAAMFVLTAVIASLVYISITYALSTTFLHVGKGLCMALIILQIPGASGLYPIEMMPGFFKAMHPFFPFTYAIAALRETIGGFYGNHWGSNIAFLLVFAAAFFTLGLSARPRLITVNRLFARELAESDIISSETVLDEGHEYQVSQALAALADKGEYRRLIEGKAVSFARLYPRLKRGALVAGILVPAALALTFSLTNGTKLIALAAWVVWFLLITAFLLTIELIGDSLNRQLRLGTLSDGAIRDIVYARHRRHTLASAGQHTTARQDAAATDVTATAPMAAAATTPGTASATERKDRS</sequence>
<evidence type="ECO:0000256" key="6">
    <source>
        <dbReference type="SAM" id="Phobius"/>
    </source>
</evidence>
<name>A0A087BST0_9BIFI</name>
<feature type="transmembrane region" description="Helical" evidence="6">
    <location>
        <begin position="524"/>
        <end position="543"/>
    </location>
</feature>
<organism evidence="8 9">
    <name type="scientific">Bifidobacterium mongoliense DSM 21395</name>
    <dbReference type="NCBI Taxonomy" id="1437603"/>
    <lineage>
        <taxon>Bacteria</taxon>
        <taxon>Bacillati</taxon>
        <taxon>Actinomycetota</taxon>
        <taxon>Actinomycetes</taxon>
        <taxon>Bifidobacteriales</taxon>
        <taxon>Bifidobacteriaceae</taxon>
        <taxon>Bifidobacterium</taxon>
    </lineage>
</organism>
<feature type="transmembrane region" description="Helical" evidence="6">
    <location>
        <begin position="679"/>
        <end position="697"/>
    </location>
</feature>